<keyword evidence="2" id="KW-0288">FMN</keyword>
<dbReference type="InterPro" id="IPR036661">
    <property type="entry name" value="Luciferase-like_sf"/>
</dbReference>
<keyword evidence="9" id="KW-1185">Reference proteome</keyword>
<comment type="caution">
    <text evidence="8">The sequence shown here is derived from an EMBL/GenBank/DDBJ whole genome shotgun (WGS) entry which is preliminary data.</text>
</comment>
<evidence type="ECO:0000256" key="3">
    <source>
        <dbReference type="ARBA" id="ARBA00023002"/>
    </source>
</evidence>
<keyword evidence="3" id="KW-0560">Oxidoreductase</keyword>
<dbReference type="Proteomes" id="UP000698059">
    <property type="component" value="Unassembled WGS sequence"/>
</dbReference>
<proteinExistence type="inferred from homology"/>
<dbReference type="InterPro" id="IPR051260">
    <property type="entry name" value="Diverse_substr_monoxygenases"/>
</dbReference>
<dbReference type="InterPro" id="IPR011251">
    <property type="entry name" value="Luciferase-like_dom"/>
</dbReference>
<evidence type="ECO:0000256" key="2">
    <source>
        <dbReference type="ARBA" id="ARBA00022643"/>
    </source>
</evidence>
<gene>
    <name evidence="8" type="ORF">JOD49_001751</name>
</gene>
<dbReference type="EMBL" id="JAFBBO010000001">
    <property type="protein sequence ID" value="MBM7478831.1"/>
    <property type="molecule type" value="Genomic_DNA"/>
</dbReference>
<dbReference type="InterPro" id="IPR016215">
    <property type="entry name" value="NTA_MOA"/>
</dbReference>
<evidence type="ECO:0000259" key="7">
    <source>
        <dbReference type="Pfam" id="PF00296"/>
    </source>
</evidence>
<feature type="region of interest" description="Disordered" evidence="6">
    <location>
        <begin position="1"/>
        <end position="31"/>
    </location>
</feature>
<evidence type="ECO:0000256" key="6">
    <source>
        <dbReference type="SAM" id="MobiDB-lite"/>
    </source>
</evidence>
<dbReference type="SUPFAM" id="SSF51679">
    <property type="entry name" value="Bacterial luciferase-like"/>
    <property type="match status" value="1"/>
</dbReference>
<evidence type="ECO:0000313" key="8">
    <source>
        <dbReference type="EMBL" id="MBM7478831.1"/>
    </source>
</evidence>
<organism evidence="8 9">
    <name type="scientific">Oerskovia jenensis</name>
    <dbReference type="NCBI Taxonomy" id="162169"/>
    <lineage>
        <taxon>Bacteria</taxon>
        <taxon>Bacillati</taxon>
        <taxon>Actinomycetota</taxon>
        <taxon>Actinomycetes</taxon>
        <taxon>Micrococcales</taxon>
        <taxon>Cellulomonadaceae</taxon>
        <taxon>Oerskovia</taxon>
    </lineage>
</organism>
<sequence length="426" mass="45752">MPDSNLTPLFAPTSQPAAQSDEQAASRPVEDDLDTLASIDDLLDERPRRSVHLGIDLSDAGARAGAWRAVGSQSPQLFDAHRLQELVATAQRGVLDFALFDDTFSLQPTRNTTLRGRLDAALVASRLAPRSTGIGLVATVDTTHTEPFHVSKAIATIDHVSTGRAAWQVGWSTSEAAAALFGRKDAQSPADAIAEAEEAIEVVSRLWDSWEDDAEIRDVPSGRFIDRDKVHYVDYDGVRFAVKGPSITPRSPQAQPPVVVRADSAEALALAGRRADVVRVRATTLDGAKALRDQVRAAAADAGRDPDDLRVLVDLYAVIGQDRASAQARLDLLEGLEGITWDTDSLTHVGTARDLAELVEEWFDAGAADGFTIRPSSLRTDLDALVDGVVPLLQEARVFRSAYPGTTLRDTLGLARPANRYAAAIA</sequence>
<feature type="compositionally biased region" description="Polar residues" evidence="6">
    <location>
        <begin position="1"/>
        <end position="23"/>
    </location>
</feature>
<dbReference type="PANTHER" id="PTHR30011">
    <property type="entry name" value="ALKANESULFONATE MONOOXYGENASE-RELATED"/>
    <property type="match status" value="1"/>
</dbReference>
<dbReference type="PANTHER" id="PTHR30011:SF16">
    <property type="entry name" value="C2H2 FINGER DOMAIN TRANSCRIPTION FACTOR (EUROFUNG)-RELATED"/>
    <property type="match status" value="1"/>
</dbReference>
<keyword evidence="4" id="KW-0503">Monooxygenase</keyword>
<reference evidence="8 9" key="1">
    <citation type="submission" date="2021-01" db="EMBL/GenBank/DDBJ databases">
        <title>Sequencing the genomes of 1000 actinobacteria strains.</title>
        <authorList>
            <person name="Klenk H.-P."/>
        </authorList>
    </citation>
    <scope>NUCLEOTIDE SEQUENCE [LARGE SCALE GENOMIC DNA]</scope>
    <source>
        <strain evidence="8 9">DSM 46000</strain>
    </source>
</reference>
<evidence type="ECO:0000256" key="4">
    <source>
        <dbReference type="ARBA" id="ARBA00023033"/>
    </source>
</evidence>
<protein>
    <submittedName>
        <fullName evidence="8">Alkanesulfonate monooxygenase SsuD/methylene tetrahydromethanopterin reductase-like flavin-dependent oxidoreductase (Luciferase family)</fullName>
    </submittedName>
</protein>
<evidence type="ECO:0000313" key="9">
    <source>
        <dbReference type="Proteomes" id="UP000698059"/>
    </source>
</evidence>
<dbReference type="Pfam" id="PF00296">
    <property type="entry name" value="Bac_luciferase"/>
    <property type="match status" value="1"/>
</dbReference>
<keyword evidence="1" id="KW-0285">Flavoprotein</keyword>
<accession>A0ABS2LEK3</accession>
<feature type="domain" description="Luciferase-like" evidence="7">
    <location>
        <begin position="73"/>
        <end position="333"/>
    </location>
</feature>
<dbReference type="PIRSF" id="PIRSF000337">
    <property type="entry name" value="NTA_MOA"/>
    <property type="match status" value="1"/>
</dbReference>
<dbReference type="RefSeq" id="WP_205306856.1">
    <property type="nucleotide sequence ID" value="NZ_BAAAVF010000012.1"/>
</dbReference>
<dbReference type="Gene3D" id="3.20.20.30">
    <property type="entry name" value="Luciferase-like domain"/>
    <property type="match status" value="1"/>
</dbReference>
<name>A0ABS2LEK3_9CELL</name>
<evidence type="ECO:0000256" key="1">
    <source>
        <dbReference type="ARBA" id="ARBA00022630"/>
    </source>
</evidence>
<comment type="similarity">
    <text evidence="5">Belongs to the NtaA/SnaA/DszA monooxygenase family.</text>
</comment>
<evidence type="ECO:0000256" key="5">
    <source>
        <dbReference type="ARBA" id="ARBA00033748"/>
    </source>
</evidence>